<dbReference type="PANTHER" id="PTHR24036:SF5">
    <property type="entry name" value="THROMBOMODULIN"/>
    <property type="match status" value="1"/>
</dbReference>
<organism evidence="3 4">
    <name type="scientific">Halocaridina rubra</name>
    <name type="common">Hawaiian red shrimp</name>
    <dbReference type="NCBI Taxonomy" id="373956"/>
    <lineage>
        <taxon>Eukaryota</taxon>
        <taxon>Metazoa</taxon>
        <taxon>Ecdysozoa</taxon>
        <taxon>Arthropoda</taxon>
        <taxon>Crustacea</taxon>
        <taxon>Multicrustacea</taxon>
        <taxon>Malacostraca</taxon>
        <taxon>Eumalacostraca</taxon>
        <taxon>Eucarida</taxon>
        <taxon>Decapoda</taxon>
        <taxon>Pleocyemata</taxon>
        <taxon>Caridea</taxon>
        <taxon>Atyoidea</taxon>
        <taxon>Atyidae</taxon>
        <taxon>Halocaridina</taxon>
    </lineage>
</organism>
<dbReference type="PROSITE" id="PS51549">
    <property type="entry name" value="DM13"/>
    <property type="match status" value="2"/>
</dbReference>
<feature type="domain" description="DM13" evidence="2">
    <location>
        <begin position="13"/>
        <end position="125"/>
    </location>
</feature>
<proteinExistence type="predicted"/>
<accession>A0AAN9A6X3</accession>
<protein>
    <recommendedName>
        <fullName evidence="2">DM13 domain-containing protein</fullName>
    </recommendedName>
</protein>
<feature type="non-terminal residue" evidence="3">
    <location>
        <position position="1"/>
    </location>
</feature>
<keyword evidence="1" id="KW-0677">Repeat</keyword>
<dbReference type="SMART" id="SM00686">
    <property type="entry name" value="DM13"/>
    <property type="match status" value="2"/>
</dbReference>
<evidence type="ECO:0000313" key="4">
    <source>
        <dbReference type="Proteomes" id="UP001381693"/>
    </source>
</evidence>
<dbReference type="Pfam" id="PF10517">
    <property type="entry name" value="DM13"/>
    <property type="match status" value="2"/>
</dbReference>
<dbReference type="PANTHER" id="PTHR24036">
    <property type="entry name" value="SKELETOR-RELATED"/>
    <property type="match status" value="1"/>
</dbReference>
<feature type="domain" description="DM13" evidence="2">
    <location>
        <begin position="132"/>
        <end position="240"/>
    </location>
</feature>
<dbReference type="InterPro" id="IPR052126">
    <property type="entry name" value="Spindle_Org/Thrombomodulin"/>
</dbReference>
<evidence type="ECO:0000313" key="3">
    <source>
        <dbReference type="EMBL" id="KAK7074500.1"/>
    </source>
</evidence>
<evidence type="ECO:0000259" key="2">
    <source>
        <dbReference type="PROSITE" id="PS51549"/>
    </source>
</evidence>
<dbReference type="Proteomes" id="UP001381693">
    <property type="component" value="Unassembled WGS sequence"/>
</dbReference>
<name>A0AAN9A6X3_HALRR</name>
<dbReference type="EMBL" id="JAXCGZ010011562">
    <property type="protein sequence ID" value="KAK7074500.1"/>
    <property type="molecule type" value="Genomic_DNA"/>
</dbReference>
<comment type="caution">
    <text evidence="3">The sequence shown here is derived from an EMBL/GenBank/DDBJ whole genome shotgun (WGS) entry which is preliminary data.</text>
</comment>
<dbReference type="AlphaFoldDB" id="A0AAN9A6X3"/>
<dbReference type="InterPro" id="IPR019545">
    <property type="entry name" value="DM13_domain"/>
</dbReference>
<reference evidence="3 4" key="1">
    <citation type="submission" date="2023-11" db="EMBL/GenBank/DDBJ databases">
        <title>Halocaridina rubra genome assembly.</title>
        <authorList>
            <person name="Smith C."/>
        </authorList>
    </citation>
    <scope>NUCLEOTIDE SEQUENCE [LARGE SCALE GENOMIC DNA]</scope>
    <source>
        <strain evidence="3">EP-1</strain>
        <tissue evidence="3">Whole</tissue>
    </source>
</reference>
<gene>
    <name evidence="3" type="ORF">SK128_004001</name>
</gene>
<keyword evidence="4" id="KW-1185">Reference proteome</keyword>
<sequence>VALLHGVNGLYKGTYIGKFTTLHHDVTGDVYAIDNTTVYIEGFNYDGEAPDAYFFAGNKDYTPSNRGFIIPNERGNTEVLGPYRNQNLVLKFPKTKKGQRSLSDVKWISVWCRRFAIDFGHVKIPLDMPLPQSQETTGLQSDNPVVRSSAVSIVDTDTFRLDDFTFDGTVQDAIFVMGSGDAEASGTQVPDEKGNLTPLRKYNKKTILLPIPPEVLGQPIQYIGVWSPSAGMLASVTFDPNALIPPSVQSLP</sequence>
<evidence type="ECO:0000256" key="1">
    <source>
        <dbReference type="ARBA" id="ARBA00022737"/>
    </source>
</evidence>